<feature type="domain" description="HNH nuclease" evidence="3">
    <location>
        <begin position="394"/>
        <end position="444"/>
    </location>
</feature>
<evidence type="ECO:0000256" key="2">
    <source>
        <dbReference type="SAM" id="MobiDB-lite"/>
    </source>
</evidence>
<organism evidence="4 5">
    <name type="scientific">Candidatus Brachybacterium intestinipullorum</name>
    <dbReference type="NCBI Taxonomy" id="2838512"/>
    <lineage>
        <taxon>Bacteria</taxon>
        <taxon>Bacillati</taxon>
        <taxon>Actinomycetota</taxon>
        <taxon>Actinomycetes</taxon>
        <taxon>Micrococcales</taxon>
        <taxon>Dermabacteraceae</taxon>
        <taxon>Brachybacterium</taxon>
    </lineage>
</organism>
<accession>A0A9D2PY84</accession>
<protein>
    <submittedName>
        <fullName evidence="4">HNH endonuclease</fullName>
    </submittedName>
</protein>
<evidence type="ECO:0000313" key="4">
    <source>
        <dbReference type="EMBL" id="HJC68584.1"/>
    </source>
</evidence>
<dbReference type="SMART" id="SM00507">
    <property type="entry name" value="HNHc"/>
    <property type="match status" value="1"/>
</dbReference>
<comment type="similarity">
    <text evidence="1">Belongs to the Rv1128c/1148c/1588c/1702c/1945/3466 family.</text>
</comment>
<dbReference type="GO" id="GO:0003676">
    <property type="term" value="F:nucleic acid binding"/>
    <property type="evidence" value="ECO:0007669"/>
    <property type="project" value="InterPro"/>
</dbReference>
<dbReference type="Gene3D" id="1.10.30.50">
    <property type="match status" value="1"/>
</dbReference>
<proteinExistence type="inferred from homology"/>
<dbReference type="InterPro" id="IPR003615">
    <property type="entry name" value="HNH_nuc"/>
</dbReference>
<dbReference type="Proteomes" id="UP000823854">
    <property type="component" value="Unassembled WGS sequence"/>
</dbReference>
<reference evidence="4" key="1">
    <citation type="journal article" date="2021" name="PeerJ">
        <title>Extensive microbial diversity within the chicken gut microbiome revealed by metagenomics and culture.</title>
        <authorList>
            <person name="Gilroy R."/>
            <person name="Ravi A."/>
            <person name="Getino M."/>
            <person name="Pursley I."/>
            <person name="Horton D.L."/>
            <person name="Alikhan N.F."/>
            <person name="Baker D."/>
            <person name="Gharbi K."/>
            <person name="Hall N."/>
            <person name="Watson M."/>
            <person name="Adriaenssens E.M."/>
            <person name="Foster-Nyarko E."/>
            <person name="Jarju S."/>
            <person name="Secka A."/>
            <person name="Antonio M."/>
            <person name="Oren A."/>
            <person name="Chaudhuri R.R."/>
            <person name="La Ragione R."/>
            <person name="Hildebrand F."/>
            <person name="Pallen M.J."/>
        </authorList>
    </citation>
    <scope>NUCLEOTIDE SEQUENCE</scope>
    <source>
        <strain evidence="4">CHK130-7132</strain>
    </source>
</reference>
<dbReference type="GO" id="GO:0004519">
    <property type="term" value="F:endonuclease activity"/>
    <property type="evidence" value="ECO:0007669"/>
    <property type="project" value="UniProtKB-KW"/>
</dbReference>
<dbReference type="InterPro" id="IPR003870">
    <property type="entry name" value="DUF222"/>
</dbReference>
<dbReference type="CDD" id="cd00085">
    <property type="entry name" value="HNHc"/>
    <property type="match status" value="1"/>
</dbReference>
<keyword evidence="4" id="KW-0255">Endonuclease</keyword>
<sequence length="506" mass="54451">MTSAPWFRGSSGEDTPEEILAALRGTDPAGLTHHLGDLAFLLQGLASDPGALFETAGRSRREFSDLLGAIQASRGALDSLEARAVTALQDATRRDRWDQARDRAAHEGAATPSRARIEREADGATVTDVSLLTRRSPHMAGRTLASARRLVETLPRTMSALADGRLAGDAAYAVADASAVLDPDLAREVDRILGERLPEMDGAGTRRWRDAVATIAGELDPEGATLRHRRAHRDRHVTMTPGQHGMATLTARLSALDAQQLHRCLNREAERRRAAGDRNGHGAAMADALVDAVLRPADGSAPPVTLEVGVIITDRALFRPDSGDIAHLEGYGAVPAEAVREQLRACTTAPEDGQSDPFGPDGDAVRVMLRRLYAHPTADELVAMDATSRPFPPAMRRFLSWRDTTCRGPFCNATIRQYDHIVPVSRGGPTSLDNGQGLCAHCNKKEQLHANVERVEDPGRPGHRVRWTGHSGTERETGPTRLLTGRGPADAARDDDTPAPLDDSSP</sequence>
<comment type="caution">
    <text evidence="4">The sequence shown here is derived from an EMBL/GenBank/DDBJ whole genome shotgun (WGS) entry which is preliminary data.</text>
</comment>
<evidence type="ECO:0000313" key="5">
    <source>
        <dbReference type="Proteomes" id="UP000823854"/>
    </source>
</evidence>
<gene>
    <name evidence="4" type="ORF">H9932_02750</name>
</gene>
<dbReference type="Pfam" id="PF02720">
    <property type="entry name" value="DUF222"/>
    <property type="match status" value="1"/>
</dbReference>
<keyword evidence="4" id="KW-0540">Nuclease</keyword>
<reference evidence="4" key="2">
    <citation type="submission" date="2021-04" db="EMBL/GenBank/DDBJ databases">
        <authorList>
            <person name="Gilroy R."/>
        </authorList>
    </citation>
    <scope>NUCLEOTIDE SEQUENCE</scope>
    <source>
        <strain evidence="4">CHK130-7132</strain>
    </source>
</reference>
<dbReference type="EMBL" id="DWWC01000057">
    <property type="protein sequence ID" value="HJC68584.1"/>
    <property type="molecule type" value="Genomic_DNA"/>
</dbReference>
<feature type="region of interest" description="Disordered" evidence="2">
    <location>
        <begin position="92"/>
        <end position="114"/>
    </location>
</feature>
<dbReference type="InterPro" id="IPR002711">
    <property type="entry name" value="HNH"/>
</dbReference>
<dbReference type="Pfam" id="PF01844">
    <property type="entry name" value="HNH"/>
    <property type="match status" value="1"/>
</dbReference>
<evidence type="ECO:0000259" key="3">
    <source>
        <dbReference type="SMART" id="SM00507"/>
    </source>
</evidence>
<keyword evidence="4" id="KW-0378">Hydrolase</keyword>
<dbReference type="AlphaFoldDB" id="A0A9D2PY84"/>
<dbReference type="GO" id="GO:0008270">
    <property type="term" value="F:zinc ion binding"/>
    <property type="evidence" value="ECO:0007669"/>
    <property type="project" value="InterPro"/>
</dbReference>
<feature type="compositionally biased region" description="Basic and acidic residues" evidence="2">
    <location>
        <begin position="92"/>
        <end position="106"/>
    </location>
</feature>
<feature type="region of interest" description="Disordered" evidence="2">
    <location>
        <begin position="453"/>
        <end position="506"/>
    </location>
</feature>
<name>A0A9D2PY84_9MICO</name>
<evidence type="ECO:0000256" key="1">
    <source>
        <dbReference type="ARBA" id="ARBA00023450"/>
    </source>
</evidence>